<protein>
    <submittedName>
        <fullName evidence="2">Uncharacterized protein</fullName>
    </submittedName>
</protein>
<feature type="compositionally biased region" description="Basic residues" evidence="1">
    <location>
        <begin position="73"/>
        <end position="85"/>
    </location>
</feature>
<feature type="region of interest" description="Disordered" evidence="1">
    <location>
        <begin position="48"/>
        <end position="85"/>
    </location>
</feature>
<accession>A0A7W7AL49</accession>
<comment type="caution">
    <text evidence="2">The sequence shown here is derived from an EMBL/GenBank/DDBJ whole genome shotgun (WGS) entry which is preliminary data.</text>
</comment>
<dbReference type="Proteomes" id="UP000574769">
    <property type="component" value="Unassembled WGS sequence"/>
</dbReference>
<dbReference type="AlphaFoldDB" id="A0A7W7AL49"/>
<dbReference type="RefSeq" id="WP_184114746.1">
    <property type="nucleotide sequence ID" value="NZ_JACHNY010000004.1"/>
</dbReference>
<sequence length="85" mass="9373">MHVGRLPGALPIERVQVRGGVVRLKRGACAGVRRLVLRLVERAPSPFRARSRHGLGSVEPGLHRYRPGPASCRRGRLPSRRHAGE</sequence>
<proteinExistence type="predicted"/>
<name>A0A7W7AL49_9SPHN</name>
<evidence type="ECO:0000256" key="1">
    <source>
        <dbReference type="SAM" id="MobiDB-lite"/>
    </source>
</evidence>
<organism evidence="2 3">
    <name type="scientific">Sphingomonas abaci</name>
    <dbReference type="NCBI Taxonomy" id="237611"/>
    <lineage>
        <taxon>Bacteria</taxon>
        <taxon>Pseudomonadati</taxon>
        <taxon>Pseudomonadota</taxon>
        <taxon>Alphaproteobacteria</taxon>
        <taxon>Sphingomonadales</taxon>
        <taxon>Sphingomonadaceae</taxon>
        <taxon>Sphingomonas</taxon>
    </lineage>
</organism>
<gene>
    <name evidence="2" type="ORF">GGQ96_002345</name>
</gene>
<evidence type="ECO:0000313" key="3">
    <source>
        <dbReference type="Proteomes" id="UP000574769"/>
    </source>
</evidence>
<evidence type="ECO:0000313" key="2">
    <source>
        <dbReference type="EMBL" id="MBB4618209.1"/>
    </source>
</evidence>
<keyword evidence="3" id="KW-1185">Reference proteome</keyword>
<dbReference type="EMBL" id="JACHNY010000004">
    <property type="protein sequence ID" value="MBB4618209.1"/>
    <property type="molecule type" value="Genomic_DNA"/>
</dbReference>
<reference evidence="2 3" key="1">
    <citation type="submission" date="2020-08" db="EMBL/GenBank/DDBJ databases">
        <title>Genomic Encyclopedia of Type Strains, Phase IV (KMG-IV): sequencing the most valuable type-strain genomes for metagenomic binning, comparative biology and taxonomic classification.</title>
        <authorList>
            <person name="Goeker M."/>
        </authorList>
    </citation>
    <scope>NUCLEOTIDE SEQUENCE [LARGE SCALE GENOMIC DNA]</scope>
    <source>
        <strain evidence="2 3">DSM 15867</strain>
    </source>
</reference>